<comment type="caution">
    <text evidence="1">The sequence shown here is derived from an EMBL/GenBank/DDBJ whole genome shotgun (WGS) entry which is preliminary data.</text>
</comment>
<keyword evidence="2" id="KW-1185">Reference proteome</keyword>
<proteinExistence type="predicted"/>
<sequence>MTTDSHPVEDERLAELLEKAGQIELTVDETSDLLNSYLIVRSNMEAGGILNNQATINTATTTSSSNIEQSKQQLVDDLDSMFSWDDGFDCFEQELFFFQNSQS</sequence>
<evidence type="ECO:0000313" key="1">
    <source>
        <dbReference type="EMBL" id="KAK4798778.1"/>
    </source>
</evidence>
<dbReference type="Proteomes" id="UP001346149">
    <property type="component" value="Unassembled WGS sequence"/>
</dbReference>
<evidence type="ECO:0000313" key="2">
    <source>
        <dbReference type="Proteomes" id="UP001346149"/>
    </source>
</evidence>
<protein>
    <submittedName>
        <fullName evidence="1">Uncharacterized protein</fullName>
    </submittedName>
</protein>
<gene>
    <name evidence="1" type="ORF">SAY86_031104</name>
</gene>
<accession>A0AAN7LYV4</accession>
<reference evidence="1 2" key="1">
    <citation type="journal article" date="2023" name="Hortic Res">
        <title>Pangenome of water caltrop reveals structural variations and asymmetric subgenome divergence after allopolyploidization.</title>
        <authorList>
            <person name="Zhang X."/>
            <person name="Chen Y."/>
            <person name="Wang L."/>
            <person name="Yuan Y."/>
            <person name="Fang M."/>
            <person name="Shi L."/>
            <person name="Lu R."/>
            <person name="Comes H.P."/>
            <person name="Ma Y."/>
            <person name="Chen Y."/>
            <person name="Huang G."/>
            <person name="Zhou Y."/>
            <person name="Zheng Z."/>
            <person name="Qiu Y."/>
        </authorList>
    </citation>
    <scope>NUCLEOTIDE SEQUENCE [LARGE SCALE GENOMIC DNA]</scope>
    <source>
        <strain evidence="1">F231</strain>
    </source>
</reference>
<dbReference type="AlphaFoldDB" id="A0AAN7LYV4"/>
<organism evidence="1 2">
    <name type="scientific">Trapa natans</name>
    <name type="common">Water chestnut</name>
    <dbReference type="NCBI Taxonomy" id="22666"/>
    <lineage>
        <taxon>Eukaryota</taxon>
        <taxon>Viridiplantae</taxon>
        <taxon>Streptophyta</taxon>
        <taxon>Embryophyta</taxon>
        <taxon>Tracheophyta</taxon>
        <taxon>Spermatophyta</taxon>
        <taxon>Magnoliopsida</taxon>
        <taxon>eudicotyledons</taxon>
        <taxon>Gunneridae</taxon>
        <taxon>Pentapetalae</taxon>
        <taxon>rosids</taxon>
        <taxon>malvids</taxon>
        <taxon>Myrtales</taxon>
        <taxon>Lythraceae</taxon>
        <taxon>Trapa</taxon>
    </lineage>
</organism>
<dbReference type="EMBL" id="JAXQNO010000005">
    <property type="protein sequence ID" value="KAK4798778.1"/>
    <property type="molecule type" value="Genomic_DNA"/>
</dbReference>
<name>A0AAN7LYV4_TRANT</name>